<dbReference type="GO" id="GO:0006744">
    <property type="term" value="P:ubiquinone biosynthetic process"/>
    <property type="evidence" value="ECO:0007669"/>
    <property type="project" value="UniProtKB-UniRule"/>
</dbReference>
<evidence type="ECO:0000256" key="11">
    <source>
        <dbReference type="HAMAP-Rule" id="MF_01635"/>
    </source>
</evidence>
<dbReference type="EC" id="2.5.1.39" evidence="11 12"/>
<reference evidence="15" key="1">
    <citation type="submission" date="2016-10" db="EMBL/GenBank/DDBJ databases">
        <authorList>
            <person name="Varghese N."/>
            <person name="Submissions S."/>
        </authorList>
    </citation>
    <scope>NUCLEOTIDE SEQUENCE [LARGE SCALE GENOMIC DNA]</scope>
    <source>
        <strain evidence="15">930I</strain>
    </source>
</reference>
<dbReference type="OrthoDB" id="9782418at2"/>
<dbReference type="PANTHER" id="PTHR11048:SF28">
    <property type="entry name" value="4-HYDROXYBENZOATE POLYPRENYLTRANSFERASE, MITOCHONDRIAL"/>
    <property type="match status" value="1"/>
</dbReference>
<evidence type="ECO:0000256" key="1">
    <source>
        <dbReference type="ARBA" id="ARBA00001946"/>
    </source>
</evidence>
<dbReference type="Gene3D" id="1.10.357.140">
    <property type="entry name" value="UbiA prenyltransferase"/>
    <property type="match status" value="1"/>
</dbReference>
<comment type="catalytic activity">
    <reaction evidence="11">
        <text>all-trans-octaprenyl diphosphate + 4-hydroxybenzoate = 4-hydroxy-3-(all-trans-octaprenyl)benzoate + diphosphate</text>
        <dbReference type="Rhea" id="RHEA:27782"/>
        <dbReference type="ChEBI" id="CHEBI:1617"/>
        <dbReference type="ChEBI" id="CHEBI:17879"/>
        <dbReference type="ChEBI" id="CHEBI:33019"/>
        <dbReference type="ChEBI" id="CHEBI:57711"/>
        <dbReference type="EC" id="2.5.1.39"/>
    </reaction>
</comment>
<feature type="region of interest" description="Disordered" evidence="13">
    <location>
        <begin position="1"/>
        <end position="69"/>
    </location>
</feature>
<evidence type="ECO:0000313" key="15">
    <source>
        <dbReference type="Proteomes" id="UP000217076"/>
    </source>
</evidence>
<protein>
    <recommendedName>
        <fullName evidence="11 12">4-hydroxybenzoate octaprenyltransferase</fullName>
        <ecNumber evidence="11 12">2.5.1.39</ecNumber>
    </recommendedName>
    <alternativeName>
        <fullName evidence="11">4-HB polyprenyltransferase</fullName>
    </alternativeName>
</protein>
<comment type="similarity">
    <text evidence="3 11">Belongs to the UbiA prenyltransferase family.</text>
</comment>
<dbReference type="UniPathway" id="UPA00232"/>
<dbReference type="GO" id="GO:0005886">
    <property type="term" value="C:plasma membrane"/>
    <property type="evidence" value="ECO:0007669"/>
    <property type="project" value="UniProtKB-SubCell"/>
</dbReference>
<dbReference type="GO" id="GO:0008412">
    <property type="term" value="F:4-hydroxybenzoate polyprenyltransferase activity"/>
    <property type="evidence" value="ECO:0007669"/>
    <property type="project" value="UniProtKB-UniRule"/>
</dbReference>
<gene>
    <name evidence="11" type="primary">ubiA</name>
    <name evidence="14" type="ORF">SAMN05421742_1075</name>
</gene>
<feature type="compositionally biased region" description="Low complexity" evidence="13">
    <location>
        <begin position="28"/>
        <end position="45"/>
    </location>
</feature>
<evidence type="ECO:0000256" key="13">
    <source>
        <dbReference type="SAM" id="MobiDB-lite"/>
    </source>
</evidence>
<dbReference type="Gene3D" id="1.20.120.1780">
    <property type="entry name" value="UbiA prenyltransferase"/>
    <property type="match status" value="1"/>
</dbReference>
<keyword evidence="4 11" id="KW-1003">Cell membrane</keyword>
<dbReference type="Proteomes" id="UP000217076">
    <property type="component" value="Unassembled WGS sequence"/>
</dbReference>
<dbReference type="CDD" id="cd13959">
    <property type="entry name" value="PT_UbiA_COQ2"/>
    <property type="match status" value="1"/>
</dbReference>
<dbReference type="AlphaFoldDB" id="A0A1G8CJ53"/>
<dbReference type="FunFam" id="1.10.357.140:FF:000003">
    <property type="entry name" value="4-hydroxybenzoate polyprenyltransferase, mitochondrial"/>
    <property type="match status" value="1"/>
</dbReference>
<dbReference type="PANTHER" id="PTHR11048">
    <property type="entry name" value="PRENYLTRANSFERASES"/>
    <property type="match status" value="1"/>
</dbReference>
<evidence type="ECO:0000313" key="14">
    <source>
        <dbReference type="EMBL" id="SDH44900.1"/>
    </source>
</evidence>
<dbReference type="EMBL" id="FNCV01000007">
    <property type="protein sequence ID" value="SDH44900.1"/>
    <property type="molecule type" value="Genomic_DNA"/>
</dbReference>
<feature type="transmembrane region" description="Helical" evidence="11">
    <location>
        <begin position="160"/>
        <end position="180"/>
    </location>
</feature>
<dbReference type="HAMAP" id="MF_01635">
    <property type="entry name" value="UbiA"/>
    <property type="match status" value="1"/>
</dbReference>
<comment type="function">
    <text evidence="11">Catalyzes the prenylation of para-hydroxybenzoate (PHB) with an all-trans polyprenyl group. Mediates the second step in the final reaction sequence of ubiquinone-8 (UQ-8) biosynthesis, which is the condensation of the polyisoprenoid side chain with PHB, generating the first membrane-bound Q intermediate 3-octaprenyl-4-hydroxybenzoate.</text>
</comment>
<feature type="transmembrane region" description="Helical" evidence="11">
    <location>
        <begin position="186"/>
        <end position="204"/>
    </location>
</feature>
<dbReference type="Pfam" id="PF01040">
    <property type="entry name" value="UbiA"/>
    <property type="match status" value="1"/>
</dbReference>
<dbReference type="NCBIfam" id="TIGR01474">
    <property type="entry name" value="ubiA_proteo"/>
    <property type="match status" value="1"/>
</dbReference>
<evidence type="ECO:0000256" key="8">
    <source>
        <dbReference type="ARBA" id="ARBA00022692"/>
    </source>
</evidence>
<evidence type="ECO:0000256" key="6">
    <source>
        <dbReference type="ARBA" id="ARBA00022679"/>
    </source>
</evidence>
<keyword evidence="8 11" id="KW-0812">Transmembrane</keyword>
<keyword evidence="5 11" id="KW-0997">Cell inner membrane</keyword>
<keyword evidence="15" id="KW-1185">Reference proteome</keyword>
<feature type="transmembrane region" description="Helical" evidence="11">
    <location>
        <begin position="344"/>
        <end position="360"/>
    </location>
</feature>
<dbReference type="FunFam" id="1.20.120.1780:FF:000001">
    <property type="entry name" value="4-hydroxybenzoate octaprenyltransferase"/>
    <property type="match status" value="1"/>
</dbReference>
<keyword evidence="10 11" id="KW-0472">Membrane</keyword>
<sequence>MAETHASGATQPASPNGAPGETPRKASPESGAPGAAPSSDPTPADNPGGPDLDGPNLIGDMPTDTWIDRQAPPFTRPYLKLMRLDRPIGTWLLLFPCLWSTALAAPAAGSAWPHLGLMILFVIGSVVMRGAGCVVNDLADRHVDGKVARTAGRPIPSGQVSVQAALLFLIGLLLVGLGVLVQLNTWAIAVGAASLMLVFPYPYMKRITYWPQLWLGLTFNWGALVGWTAVTGSLGWPALILYVAGIFWTLGYDTIYAHQDKEDDALIGVKSSALALGGRTVPFLVFSYAACLALIALAGAAAGMGWLFYPLLAVAGGHLVWQVATVDIDHGLNCLTRFKSNRHFGALVLLAIVVGALQGGG</sequence>
<dbReference type="STRING" id="83401.SAMN05421742_1075"/>
<proteinExistence type="inferred from homology"/>
<evidence type="ECO:0000256" key="10">
    <source>
        <dbReference type="ARBA" id="ARBA00023136"/>
    </source>
</evidence>
<evidence type="ECO:0000256" key="2">
    <source>
        <dbReference type="ARBA" id="ARBA00004141"/>
    </source>
</evidence>
<evidence type="ECO:0000256" key="12">
    <source>
        <dbReference type="NCBIfam" id="TIGR01474"/>
    </source>
</evidence>
<evidence type="ECO:0000256" key="7">
    <source>
        <dbReference type="ARBA" id="ARBA00022688"/>
    </source>
</evidence>
<dbReference type="InterPro" id="IPR044878">
    <property type="entry name" value="UbiA_sf"/>
</dbReference>
<feature type="transmembrane region" description="Helical" evidence="11">
    <location>
        <begin position="115"/>
        <end position="139"/>
    </location>
</feature>
<keyword evidence="6 11" id="KW-0808">Transferase</keyword>
<keyword evidence="7 11" id="KW-0831">Ubiquinone biosynthesis</keyword>
<dbReference type="InterPro" id="IPR006370">
    <property type="entry name" value="HB_polyprenyltransferase-like"/>
</dbReference>
<feature type="transmembrane region" description="Helical" evidence="11">
    <location>
        <begin position="88"/>
        <end position="109"/>
    </location>
</feature>
<name>A0A1G8CJ53_9PROT</name>
<comment type="pathway">
    <text evidence="11">Cofactor biosynthesis; ubiquinone biosynthesis.</text>
</comment>
<feature type="transmembrane region" description="Helical" evidence="11">
    <location>
        <begin position="276"/>
        <end position="300"/>
    </location>
</feature>
<keyword evidence="11" id="KW-0460">Magnesium</keyword>
<evidence type="ECO:0000256" key="9">
    <source>
        <dbReference type="ARBA" id="ARBA00022989"/>
    </source>
</evidence>
<dbReference type="InterPro" id="IPR039653">
    <property type="entry name" value="Prenyltransferase"/>
</dbReference>
<keyword evidence="9 11" id="KW-1133">Transmembrane helix</keyword>
<evidence type="ECO:0000256" key="4">
    <source>
        <dbReference type="ARBA" id="ARBA00022475"/>
    </source>
</evidence>
<evidence type="ECO:0000256" key="5">
    <source>
        <dbReference type="ARBA" id="ARBA00022519"/>
    </source>
</evidence>
<dbReference type="InterPro" id="IPR000537">
    <property type="entry name" value="UbiA_prenyltransferase"/>
</dbReference>
<comment type="cofactor">
    <cofactor evidence="1 11">
        <name>Mg(2+)</name>
        <dbReference type="ChEBI" id="CHEBI:18420"/>
    </cofactor>
</comment>
<comment type="subcellular location">
    <subcellularLocation>
        <location evidence="11">Cell inner membrane</location>
        <topology evidence="11">Multi-pass membrane protein</topology>
    </subcellularLocation>
    <subcellularLocation>
        <location evidence="2">Membrane</location>
        <topology evidence="2">Multi-pass membrane protein</topology>
    </subcellularLocation>
</comment>
<evidence type="ECO:0000256" key="3">
    <source>
        <dbReference type="ARBA" id="ARBA00005985"/>
    </source>
</evidence>
<accession>A0A1G8CJ53</accession>
<organism evidence="14 15">
    <name type="scientific">Roseospirillum parvum</name>
    <dbReference type="NCBI Taxonomy" id="83401"/>
    <lineage>
        <taxon>Bacteria</taxon>
        <taxon>Pseudomonadati</taxon>
        <taxon>Pseudomonadota</taxon>
        <taxon>Alphaproteobacteria</taxon>
        <taxon>Rhodospirillales</taxon>
        <taxon>Rhodospirillaceae</taxon>
        <taxon>Roseospirillum</taxon>
    </lineage>
</organism>